<dbReference type="PANTHER" id="PTHR23274:SF48">
    <property type="entry name" value="ATP-DEPENDENT DNA HELICASE"/>
    <property type="match status" value="1"/>
</dbReference>
<evidence type="ECO:0000259" key="1">
    <source>
        <dbReference type="Pfam" id="PF21530"/>
    </source>
</evidence>
<reference evidence="2 3" key="1">
    <citation type="journal article" date="2022" name="Nat. Genet.">
        <title>Improved pea reference genome and pan-genome highlight genomic features and evolutionary characteristics.</title>
        <authorList>
            <person name="Yang T."/>
            <person name="Liu R."/>
            <person name="Luo Y."/>
            <person name="Hu S."/>
            <person name="Wang D."/>
            <person name="Wang C."/>
            <person name="Pandey M.K."/>
            <person name="Ge S."/>
            <person name="Xu Q."/>
            <person name="Li N."/>
            <person name="Li G."/>
            <person name="Huang Y."/>
            <person name="Saxena R.K."/>
            <person name="Ji Y."/>
            <person name="Li M."/>
            <person name="Yan X."/>
            <person name="He Y."/>
            <person name="Liu Y."/>
            <person name="Wang X."/>
            <person name="Xiang C."/>
            <person name="Varshney R.K."/>
            <person name="Ding H."/>
            <person name="Gao S."/>
            <person name="Zong X."/>
        </authorList>
    </citation>
    <scope>NUCLEOTIDE SEQUENCE [LARGE SCALE GENOMIC DNA]</scope>
    <source>
        <strain evidence="2 3">cv. Zhongwan 6</strain>
    </source>
</reference>
<comment type="caution">
    <text evidence="2">The sequence shown here is derived from an EMBL/GenBank/DDBJ whole genome shotgun (WGS) entry which is preliminary data.</text>
</comment>
<dbReference type="InterPro" id="IPR027417">
    <property type="entry name" value="P-loop_NTPase"/>
</dbReference>
<accession>A0A9D5BPG4</accession>
<name>A0A9D5BPG4_PEA</name>
<dbReference type="GO" id="GO:0006260">
    <property type="term" value="P:DNA replication"/>
    <property type="evidence" value="ECO:0007669"/>
    <property type="project" value="TreeGrafter"/>
</dbReference>
<organism evidence="2 3">
    <name type="scientific">Pisum sativum</name>
    <name type="common">Garden pea</name>
    <name type="synonym">Lathyrus oleraceus</name>
    <dbReference type="NCBI Taxonomy" id="3888"/>
    <lineage>
        <taxon>Eukaryota</taxon>
        <taxon>Viridiplantae</taxon>
        <taxon>Streptophyta</taxon>
        <taxon>Embryophyta</taxon>
        <taxon>Tracheophyta</taxon>
        <taxon>Spermatophyta</taxon>
        <taxon>Magnoliopsida</taxon>
        <taxon>eudicotyledons</taxon>
        <taxon>Gunneridae</taxon>
        <taxon>Pentapetalae</taxon>
        <taxon>rosids</taxon>
        <taxon>fabids</taxon>
        <taxon>Fabales</taxon>
        <taxon>Fabaceae</taxon>
        <taxon>Papilionoideae</taxon>
        <taxon>50 kb inversion clade</taxon>
        <taxon>NPAAA clade</taxon>
        <taxon>Hologalegina</taxon>
        <taxon>IRL clade</taxon>
        <taxon>Fabeae</taxon>
        <taxon>Lathyrus</taxon>
    </lineage>
</organism>
<dbReference type="InterPro" id="IPR049163">
    <property type="entry name" value="Pif1-like_2B_dom"/>
</dbReference>
<sequence>DNGKVSEPNDGYVEINIPEELLIRDFMDQIQAIVTSTYLDLLQNYTNPDFLPCRAILTSTIEIVDDINDYITNLLPGECKEYLSYDFIDRSEANDNHDFKHLTSEFLSCLKTYGLLNHSLKLKIGTTIILIRNLNQSERLCNGIRLTVTKLVNHVIEAKIISGTNIGNTI</sequence>
<dbReference type="Pfam" id="PF21530">
    <property type="entry name" value="Pif1_2B_dom"/>
    <property type="match status" value="1"/>
</dbReference>
<keyword evidence="3" id="KW-1185">Reference proteome</keyword>
<dbReference type="GO" id="GO:0005657">
    <property type="term" value="C:replication fork"/>
    <property type="evidence" value="ECO:0007669"/>
    <property type="project" value="TreeGrafter"/>
</dbReference>
<feature type="domain" description="DNA helicase Pif1-like 2B" evidence="1">
    <location>
        <begin position="105"/>
        <end position="151"/>
    </location>
</feature>
<dbReference type="Proteomes" id="UP001058974">
    <property type="component" value="Chromosome 1"/>
</dbReference>
<evidence type="ECO:0000313" key="2">
    <source>
        <dbReference type="EMBL" id="KAI5447553.1"/>
    </source>
</evidence>
<feature type="non-terminal residue" evidence="2">
    <location>
        <position position="1"/>
    </location>
</feature>
<dbReference type="SUPFAM" id="SSF52540">
    <property type="entry name" value="P-loop containing nucleoside triphosphate hydrolases"/>
    <property type="match status" value="1"/>
</dbReference>
<proteinExistence type="predicted"/>
<dbReference type="EMBL" id="JAMSHJ010000001">
    <property type="protein sequence ID" value="KAI5447553.1"/>
    <property type="molecule type" value="Genomic_DNA"/>
</dbReference>
<dbReference type="PANTHER" id="PTHR23274">
    <property type="entry name" value="DNA HELICASE-RELATED"/>
    <property type="match status" value="1"/>
</dbReference>
<dbReference type="Gramene" id="Psat01G0512600-T1">
    <property type="protein sequence ID" value="KAI5447553.1"/>
    <property type="gene ID" value="KIW84_015126"/>
</dbReference>
<gene>
    <name evidence="2" type="ORF">KIW84_015126</name>
</gene>
<protein>
    <recommendedName>
        <fullName evidence="1">DNA helicase Pif1-like 2B domain-containing protein</fullName>
    </recommendedName>
</protein>
<dbReference type="AlphaFoldDB" id="A0A9D5BPG4"/>
<evidence type="ECO:0000313" key="3">
    <source>
        <dbReference type="Proteomes" id="UP001058974"/>
    </source>
</evidence>